<dbReference type="InterPro" id="IPR032629">
    <property type="entry name" value="DCB_dom"/>
</dbReference>
<evidence type="ECO:0000259" key="1">
    <source>
        <dbReference type="Pfam" id="PF16213"/>
    </source>
</evidence>
<organism evidence="2">
    <name type="scientific">Octopus bimaculoides</name>
    <name type="common">California two-spotted octopus</name>
    <dbReference type="NCBI Taxonomy" id="37653"/>
    <lineage>
        <taxon>Eukaryota</taxon>
        <taxon>Metazoa</taxon>
        <taxon>Spiralia</taxon>
        <taxon>Lophotrochozoa</taxon>
        <taxon>Mollusca</taxon>
        <taxon>Cephalopoda</taxon>
        <taxon>Coleoidea</taxon>
        <taxon>Octopodiformes</taxon>
        <taxon>Octopoda</taxon>
        <taxon>Incirrata</taxon>
        <taxon>Octopodidae</taxon>
        <taxon>Octopus</taxon>
    </lineage>
</organism>
<gene>
    <name evidence="2" type="ORF">OCBIM_22033562mg</name>
</gene>
<evidence type="ECO:0000313" key="2">
    <source>
        <dbReference type="EMBL" id="KOF76258.1"/>
    </source>
</evidence>
<name>A0A0L8GH27_OCTBM</name>
<sequence>MIPPNQSRMERVLADLANEASIPKFHYIKKTCQEAIEFISSPNASDIPVHQLRNRCLQPFQMALETRTKRLSNLAIKGIELILQDDQFQSNLESESEEDWMPIQILNTVYSTPHLQEDAQVEILKLLLNMTFSTAWCMNSKIIIEISQVYIKIFVGGTISVQTAIKATITQMLSCFTKRLQETVEKNKVPRVCSLL</sequence>
<feature type="domain" description="Mon2/Sec7/BIG1-like dimerisation and cyclophilin-binding" evidence="1">
    <location>
        <begin position="13"/>
        <end position="181"/>
    </location>
</feature>
<dbReference type="AlphaFoldDB" id="A0A0L8GH27"/>
<protein>
    <recommendedName>
        <fullName evidence="1">Mon2/Sec7/BIG1-like dimerisation and cyclophilin-binding domain-containing protein</fullName>
    </recommendedName>
</protein>
<dbReference type="EMBL" id="KQ421832">
    <property type="protein sequence ID" value="KOF76258.1"/>
    <property type="molecule type" value="Genomic_DNA"/>
</dbReference>
<dbReference type="OrthoDB" id="10002886at2759"/>
<dbReference type="Pfam" id="PF16213">
    <property type="entry name" value="DCB"/>
    <property type="match status" value="1"/>
</dbReference>
<dbReference type="STRING" id="37653.A0A0L8GH27"/>
<reference evidence="2" key="1">
    <citation type="submission" date="2015-07" db="EMBL/GenBank/DDBJ databases">
        <title>MeaNS - Measles Nucleotide Surveillance Program.</title>
        <authorList>
            <person name="Tran T."/>
            <person name="Druce J."/>
        </authorList>
    </citation>
    <scope>NUCLEOTIDE SEQUENCE</scope>
    <source>
        <strain evidence="2">UCB-OBI-ISO-001</strain>
        <tissue evidence="2">Gonad</tissue>
    </source>
</reference>
<proteinExistence type="predicted"/>
<accession>A0A0L8GH27</accession>